<feature type="compositionally biased region" description="Basic and acidic residues" evidence="1">
    <location>
        <begin position="46"/>
        <end position="57"/>
    </location>
</feature>
<dbReference type="EMBL" id="CP045894">
    <property type="protein sequence ID" value="QQP54605.1"/>
    <property type="molecule type" value="Genomic_DNA"/>
</dbReference>
<evidence type="ECO:0000313" key="2">
    <source>
        <dbReference type="EMBL" id="QQP54605.1"/>
    </source>
</evidence>
<evidence type="ECO:0000313" key="3">
    <source>
        <dbReference type="Proteomes" id="UP000595437"/>
    </source>
</evidence>
<name>A0A7T8QTM4_CALRO</name>
<keyword evidence="3" id="KW-1185">Reference proteome</keyword>
<feature type="region of interest" description="Disordered" evidence="1">
    <location>
        <begin position="427"/>
        <end position="473"/>
    </location>
</feature>
<protein>
    <submittedName>
        <fullName evidence="2">XK-related protein</fullName>
    </submittedName>
</protein>
<evidence type="ECO:0000256" key="1">
    <source>
        <dbReference type="SAM" id="MobiDB-lite"/>
    </source>
</evidence>
<feature type="compositionally biased region" description="Polar residues" evidence="1">
    <location>
        <begin position="301"/>
        <end position="310"/>
    </location>
</feature>
<accession>A0A7T8QTM4</accession>
<feature type="region of interest" description="Disordered" evidence="1">
    <location>
        <begin position="45"/>
        <end position="65"/>
    </location>
</feature>
<feature type="compositionally biased region" description="Low complexity" evidence="1">
    <location>
        <begin position="328"/>
        <end position="342"/>
    </location>
</feature>
<dbReference type="Proteomes" id="UP000595437">
    <property type="component" value="Chromosome 5"/>
</dbReference>
<gene>
    <name evidence="2" type="ORF">FKW44_007489</name>
</gene>
<dbReference type="AlphaFoldDB" id="A0A7T8QTM4"/>
<sequence length="473" mass="53000">IVESGSEGLVVELGPHDYENMALVNINRGAFGVSHWKPYSDMANYQHDDSSSSERKPCNTSSSTDYESMHYYDVYPLSKRLQDKLVKNLAPATPESDTYEPIEVFEPGREEEPNEAREEEDDYELRVPVPITLIHHDGDKVITKRVMSMENLKDVISKHETVPMDDPQDRSDLYLLAPMRLLEPILEESEPGDLSRTSSYNNRSIMTVLSDFLNKTYASASSSAVYHPCPDGRFHESSESGGSSLVQTIEEIRNQSLYSSEPKPKIPPRMEVVPPDPHRDKKVPISTSVGSRKNILDLAGDSTSNLLNTPNKRKDDHHSNQDSSLALSPSVKYEVSSSSNGTPTPPPFSRHVSNRAPCRRKCSIIREHRYQEQSNSSTSLRPDEKYEPPPIAQRGSWNISSLQPRSYISESALSQRNIASRRSLSILDDKENEVPPSHIGRPLAPKPTGRRHISPLTNIGSLSPNSRIFSQDV</sequence>
<feature type="non-terminal residue" evidence="2">
    <location>
        <position position="1"/>
    </location>
</feature>
<proteinExistence type="predicted"/>
<feature type="compositionally biased region" description="Polar residues" evidence="1">
    <location>
        <begin position="455"/>
        <end position="473"/>
    </location>
</feature>
<feature type="region of interest" description="Disordered" evidence="1">
    <location>
        <begin position="256"/>
        <end position="397"/>
    </location>
</feature>
<organism evidence="2 3">
    <name type="scientific">Caligus rogercresseyi</name>
    <name type="common">Sea louse</name>
    <dbReference type="NCBI Taxonomy" id="217165"/>
    <lineage>
        <taxon>Eukaryota</taxon>
        <taxon>Metazoa</taxon>
        <taxon>Ecdysozoa</taxon>
        <taxon>Arthropoda</taxon>
        <taxon>Crustacea</taxon>
        <taxon>Multicrustacea</taxon>
        <taxon>Hexanauplia</taxon>
        <taxon>Copepoda</taxon>
        <taxon>Siphonostomatoida</taxon>
        <taxon>Caligidae</taxon>
        <taxon>Caligus</taxon>
    </lineage>
</organism>
<reference evidence="3" key="1">
    <citation type="submission" date="2021-01" db="EMBL/GenBank/DDBJ databases">
        <title>Caligus Genome Assembly.</title>
        <authorList>
            <person name="Gallardo-Escarate C."/>
        </authorList>
    </citation>
    <scope>NUCLEOTIDE SEQUENCE [LARGE SCALE GENOMIC DNA]</scope>
</reference>